<feature type="transmembrane region" description="Helical" evidence="2">
    <location>
        <begin position="27"/>
        <end position="47"/>
    </location>
</feature>
<sequence length="443" mass="48047">MIPSGDSVRGSENRKNVDSGPPDRKPFFLFNLFYGWWICIGGAFVMAMTSGINFHGFGNFIIPLSKEFGWNRTVVSTIFSLARLEAGFIGPLEGWLVDRIGPRKLMLVGIPLMGLGFILLSRVNGLLTFMLVYVLGVTLGNSVGMHTPASAAVANWFTRKRGLAFGIMWSGVGLGGLMVPVLGWAIEEFGWRQASVFVGIFVVAVGIPVASIMRHRPEQYGLLPDGEKPEEPRENSEGRQLVPDLSKDFTAREALGTSSFWFLSLSIMARSLVSGGVGLHLVPYFVGLGANPVQAATYAGSVGVISIPGRFGLSYLGDYFNRRYMMVGSLVLMTVSIVMLARSESIGDSVPAIILYSVSQGGISVIPQALIADYFGRKAFATISGFRSTIQMVGIIIGPIVSGVFYDRTGSYEWAFMGFAGASILSMVLVFFARPPQRNKRNL</sequence>
<dbReference type="EMBL" id="UINC01014732">
    <property type="protein sequence ID" value="SVA62623.1"/>
    <property type="molecule type" value="Genomic_DNA"/>
</dbReference>
<dbReference type="InterPro" id="IPR036259">
    <property type="entry name" value="MFS_trans_sf"/>
</dbReference>
<feature type="transmembrane region" description="Helical" evidence="2">
    <location>
        <begin position="324"/>
        <end position="341"/>
    </location>
</feature>
<dbReference type="AlphaFoldDB" id="A0A381XEF3"/>
<dbReference type="InterPro" id="IPR011701">
    <property type="entry name" value="MFS"/>
</dbReference>
<protein>
    <recommendedName>
        <fullName evidence="3">Major facilitator superfamily (MFS) profile domain-containing protein</fullName>
    </recommendedName>
</protein>
<reference evidence="4" key="1">
    <citation type="submission" date="2018-05" db="EMBL/GenBank/DDBJ databases">
        <authorList>
            <person name="Lanie J.A."/>
            <person name="Ng W.-L."/>
            <person name="Kazmierczak K.M."/>
            <person name="Andrzejewski T.M."/>
            <person name="Davidsen T.M."/>
            <person name="Wayne K.J."/>
            <person name="Tettelin H."/>
            <person name="Glass J.I."/>
            <person name="Rusch D."/>
            <person name="Podicherti R."/>
            <person name="Tsui H.-C.T."/>
            <person name="Winkler M.E."/>
        </authorList>
    </citation>
    <scope>NUCLEOTIDE SEQUENCE</scope>
</reference>
<dbReference type="PANTHER" id="PTHR11360:SF284">
    <property type="entry name" value="EG:103B4.3 PROTEIN-RELATED"/>
    <property type="match status" value="1"/>
</dbReference>
<feature type="compositionally biased region" description="Basic and acidic residues" evidence="1">
    <location>
        <begin position="225"/>
        <end position="237"/>
    </location>
</feature>
<accession>A0A381XEF3</accession>
<keyword evidence="2" id="KW-0812">Transmembrane</keyword>
<feature type="transmembrane region" description="Helical" evidence="2">
    <location>
        <begin position="298"/>
        <end position="317"/>
    </location>
</feature>
<feature type="transmembrane region" description="Helical" evidence="2">
    <location>
        <begin position="260"/>
        <end position="286"/>
    </location>
</feature>
<keyword evidence="2" id="KW-1133">Transmembrane helix</keyword>
<keyword evidence="2" id="KW-0472">Membrane</keyword>
<organism evidence="4">
    <name type="scientific">marine metagenome</name>
    <dbReference type="NCBI Taxonomy" id="408172"/>
    <lineage>
        <taxon>unclassified sequences</taxon>
        <taxon>metagenomes</taxon>
        <taxon>ecological metagenomes</taxon>
    </lineage>
</organism>
<proteinExistence type="predicted"/>
<evidence type="ECO:0000313" key="4">
    <source>
        <dbReference type="EMBL" id="SVA62623.1"/>
    </source>
</evidence>
<evidence type="ECO:0000256" key="2">
    <source>
        <dbReference type="SAM" id="Phobius"/>
    </source>
</evidence>
<feature type="region of interest" description="Disordered" evidence="1">
    <location>
        <begin position="220"/>
        <end position="240"/>
    </location>
</feature>
<dbReference type="SUPFAM" id="SSF103473">
    <property type="entry name" value="MFS general substrate transporter"/>
    <property type="match status" value="1"/>
</dbReference>
<feature type="compositionally biased region" description="Basic and acidic residues" evidence="1">
    <location>
        <begin position="9"/>
        <end position="20"/>
    </location>
</feature>
<dbReference type="GO" id="GO:0022857">
    <property type="term" value="F:transmembrane transporter activity"/>
    <property type="evidence" value="ECO:0007669"/>
    <property type="project" value="InterPro"/>
</dbReference>
<feature type="region of interest" description="Disordered" evidence="1">
    <location>
        <begin position="1"/>
        <end position="20"/>
    </location>
</feature>
<evidence type="ECO:0000256" key="1">
    <source>
        <dbReference type="SAM" id="MobiDB-lite"/>
    </source>
</evidence>
<dbReference type="PROSITE" id="PS50850">
    <property type="entry name" value="MFS"/>
    <property type="match status" value="1"/>
</dbReference>
<dbReference type="InterPro" id="IPR050327">
    <property type="entry name" value="Proton-linked_MCT"/>
</dbReference>
<feature type="transmembrane region" description="Helical" evidence="2">
    <location>
        <begin position="163"/>
        <end position="186"/>
    </location>
</feature>
<name>A0A381XEF3_9ZZZZ</name>
<dbReference type="Gene3D" id="1.20.1250.20">
    <property type="entry name" value="MFS general substrate transporter like domains"/>
    <property type="match status" value="2"/>
</dbReference>
<dbReference type="CDD" id="cd17355">
    <property type="entry name" value="MFS_YcxA_like"/>
    <property type="match status" value="1"/>
</dbReference>
<dbReference type="Pfam" id="PF07690">
    <property type="entry name" value="MFS_1"/>
    <property type="match status" value="1"/>
</dbReference>
<feature type="transmembrane region" description="Helical" evidence="2">
    <location>
        <begin position="412"/>
        <end position="433"/>
    </location>
</feature>
<dbReference type="PANTHER" id="PTHR11360">
    <property type="entry name" value="MONOCARBOXYLATE TRANSPORTER"/>
    <property type="match status" value="1"/>
</dbReference>
<feature type="transmembrane region" description="Helical" evidence="2">
    <location>
        <begin position="388"/>
        <end position="406"/>
    </location>
</feature>
<feature type="transmembrane region" description="Helical" evidence="2">
    <location>
        <begin position="353"/>
        <end position="376"/>
    </location>
</feature>
<feature type="domain" description="Major facilitator superfamily (MFS) profile" evidence="3">
    <location>
        <begin position="35"/>
        <end position="438"/>
    </location>
</feature>
<gene>
    <name evidence="4" type="ORF">METZ01_LOCUS115477</name>
</gene>
<dbReference type="InterPro" id="IPR020846">
    <property type="entry name" value="MFS_dom"/>
</dbReference>
<feature type="transmembrane region" description="Helical" evidence="2">
    <location>
        <begin position="192"/>
        <end position="213"/>
    </location>
</feature>
<evidence type="ECO:0000259" key="3">
    <source>
        <dbReference type="PROSITE" id="PS50850"/>
    </source>
</evidence>